<dbReference type="PRINTS" id="PR00109">
    <property type="entry name" value="TYRKINASE"/>
</dbReference>
<keyword evidence="8" id="KW-0325">Glycoprotein</keyword>
<dbReference type="WBParaSite" id="L893_g23430.t1">
    <property type="protein sequence ID" value="L893_g23430.t1"/>
    <property type="gene ID" value="L893_g23430"/>
</dbReference>
<keyword evidence="6 11" id="KW-0472">Membrane</keyword>
<name>A0A1I7Z6S8_9BILA</name>
<dbReference type="GO" id="GO:0004714">
    <property type="term" value="F:transmembrane receptor protein tyrosine kinase activity"/>
    <property type="evidence" value="ECO:0007669"/>
    <property type="project" value="UniProtKB-EC"/>
</dbReference>
<dbReference type="CDD" id="cd00192">
    <property type="entry name" value="PTKc"/>
    <property type="match status" value="1"/>
</dbReference>
<evidence type="ECO:0000313" key="14">
    <source>
        <dbReference type="WBParaSite" id="L893_g23430.t1"/>
    </source>
</evidence>
<dbReference type="GO" id="GO:0005886">
    <property type="term" value="C:plasma membrane"/>
    <property type="evidence" value="ECO:0007669"/>
    <property type="project" value="UniProtKB-SubCell"/>
</dbReference>
<dbReference type="Pfam" id="PF07714">
    <property type="entry name" value="PK_Tyr_Ser-Thr"/>
    <property type="match status" value="1"/>
</dbReference>
<dbReference type="GO" id="GO:0043235">
    <property type="term" value="C:receptor complex"/>
    <property type="evidence" value="ECO:0007669"/>
    <property type="project" value="TreeGrafter"/>
</dbReference>
<dbReference type="InterPro" id="IPR017441">
    <property type="entry name" value="Protein_kinase_ATP_BS"/>
</dbReference>
<keyword evidence="5 11" id="KW-1133">Transmembrane helix</keyword>
<feature type="binding site" evidence="10">
    <location>
        <position position="244"/>
    </location>
    <ligand>
        <name>ATP</name>
        <dbReference type="ChEBI" id="CHEBI:30616"/>
    </ligand>
</feature>
<evidence type="ECO:0000256" key="6">
    <source>
        <dbReference type="ARBA" id="ARBA00023136"/>
    </source>
</evidence>
<keyword evidence="3" id="KW-0732">Signal</keyword>
<evidence type="ECO:0000256" key="8">
    <source>
        <dbReference type="ARBA" id="ARBA00023180"/>
    </source>
</evidence>
<keyword evidence="10" id="KW-0547">Nucleotide-binding</keyword>
<dbReference type="PANTHER" id="PTHR24416">
    <property type="entry name" value="TYROSINE-PROTEIN KINASE RECEPTOR"/>
    <property type="match status" value="1"/>
</dbReference>
<dbReference type="Gene3D" id="3.30.200.20">
    <property type="entry name" value="Phosphorylase Kinase, domain 1"/>
    <property type="match status" value="1"/>
</dbReference>
<dbReference type="Proteomes" id="UP000095287">
    <property type="component" value="Unplaced"/>
</dbReference>
<dbReference type="PROSITE" id="PS00107">
    <property type="entry name" value="PROTEIN_KINASE_ATP"/>
    <property type="match status" value="1"/>
</dbReference>
<proteinExistence type="predicted"/>
<evidence type="ECO:0000256" key="5">
    <source>
        <dbReference type="ARBA" id="ARBA00022989"/>
    </source>
</evidence>
<sequence>MSLSVHEYPDMFQVVLHGYPLDDVNVSITRLADNRSESHHVSTLQMIYFDGSLGVISEAAHSSFFVSYFSVKLRECAVCEHRHVAGDYALRFCAPSSCVEAVVFLAYPKHPVAIAPSPPSEGVRVKPLHPLLNVGIGALAFLSVGLCALLAFVFAKRRLVKKGWEIRRRISRAPTDRTDETSIRLEDTSSAAYSSSGYIVRQVPEIERGDLQLREKLGQGAYGEVYAAEWAGTRSAPSLKVAVKTLRGDMAFDAEMDAEAAMLSRLDHQNVVRLYGMCRASESAPAMLVFELMNLGDLKTYLRERQPRAADYSQFPPALNVSELNNIVLQVATGLAYIHSQQIVHRDLAARNCLIGGESDLRVCEAAFRPSVTVKISDFGMSRRLYSQSQYYRMGSQTMLPVRWLPPECLNDGRFSHQSDMWSFGLTVWEIYSFGRLPFGDLSNNEVLSAVCSGIRPSRPSACPQEMFEVMQDCWKSAPSERISSAEALSRVTMAQ</sequence>
<keyword evidence="2 11" id="KW-0812">Transmembrane</keyword>
<dbReference type="InterPro" id="IPR001245">
    <property type="entry name" value="Ser-Thr/Tyr_kinase_cat_dom"/>
</dbReference>
<dbReference type="GO" id="GO:0007169">
    <property type="term" value="P:cell surface receptor protein tyrosine kinase signaling pathway"/>
    <property type="evidence" value="ECO:0007669"/>
    <property type="project" value="TreeGrafter"/>
</dbReference>
<protein>
    <submittedName>
        <fullName evidence="14">Protein kinase domain-containing protein</fullName>
    </submittedName>
</protein>
<evidence type="ECO:0000313" key="13">
    <source>
        <dbReference type="Proteomes" id="UP000095287"/>
    </source>
</evidence>
<dbReference type="SUPFAM" id="SSF56112">
    <property type="entry name" value="Protein kinase-like (PK-like)"/>
    <property type="match status" value="1"/>
</dbReference>
<organism evidence="13 14">
    <name type="scientific">Steinernema glaseri</name>
    <dbReference type="NCBI Taxonomy" id="37863"/>
    <lineage>
        <taxon>Eukaryota</taxon>
        <taxon>Metazoa</taxon>
        <taxon>Ecdysozoa</taxon>
        <taxon>Nematoda</taxon>
        <taxon>Chromadorea</taxon>
        <taxon>Rhabditida</taxon>
        <taxon>Tylenchina</taxon>
        <taxon>Panagrolaimomorpha</taxon>
        <taxon>Strongyloidoidea</taxon>
        <taxon>Steinernematidae</taxon>
        <taxon>Steinernema</taxon>
    </lineage>
</organism>
<comment type="subcellular location">
    <subcellularLocation>
        <location evidence="1">Cell membrane</location>
        <topology evidence="1">Single-pass membrane protein</topology>
    </subcellularLocation>
</comment>
<feature type="transmembrane region" description="Helical" evidence="11">
    <location>
        <begin position="134"/>
        <end position="155"/>
    </location>
</feature>
<keyword evidence="4" id="KW-0130">Cell adhesion</keyword>
<dbReference type="GO" id="GO:0010976">
    <property type="term" value="P:positive regulation of neuron projection development"/>
    <property type="evidence" value="ECO:0007669"/>
    <property type="project" value="TreeGrafter"/>
</dbReference>
<dbReference type="PANTHER" id="PTHR24416:SF349">
    <property type="entry name" value="TYROSINE-PROTEIN KINASE RYK"/>
    <property type="match status" value="1"/>
</dbReference>
<comment type="catalytic activity">
    <reaction evidence="9">
        <text>L-tyrosyl-[protein] + ATP = O-phospho-L-tyrosyl-[protein] + ADP + H(+)</text>
        <dbReference type="Rhea" id="RHEA:10596"/>
        <dbReference type="Rhea" id="RHEA-COMP:10136"/>
        <dbReference type="Rhea" id="RHEA-COMP:20101"/>
        <dbReference type="ChEBI" id="CHEBI:15378"/>
        <dbReference type="ChEBI" id="CHEBI:30616"/>
        <dbReference type="ChEBI" id="CHEBI:46858"/>
        <dbReference type="ChEBI" id="CHEBI:61978"/>
        <dbReference type="ChEBI" id="CHEBI:456216"/>
        <dbReference type="EC" id="2.7.10.1"/>
    </reaction>
</comment>
<keyword evidence="13" id="KW-1185">Reference proteome</keyword>
<dbReference type="PROSITE" id="PS00109">
    <property type="entry name" value="PROTEIN_KINASE_TYR"/>
    <property type="match status" value="1"/>
</dbReference>
<dbReference type="InterPro" id="IPR000719">
    <property type="entry name" value="Prot_kinase_dom"/>
</dbReference>
<dbReference type="PROSITE" id="PS50011">
    <property type="entry name" value="PROTEIN_KINASE_DOM"/>
    <property type="match status" value="1"/>
</dbReference>
<evidence type="ECO:0000256" key="9">
    <source>
        <dbReference type="ARBA" id="ARBA00051243"/>
    </source>
</evidence>
<evidence type="ECO:0000256" key="10">
    <source>
        <dbReference type="PROSITE-ProRule" id="PRU10141"/>
    </source>
</evidence>
<reference evidence="14" key="1">
    <citation type="submission" date="2016-11" db="UniProtKB">
        <authorList>
            <consortium name="WormBaseParasite"/>
        </authorList>
    </citation>
    <scope>IDENTIFICATION</scope>
</reference>
<dbReference type="GO" id="GO:0005524">
    <property type="term" value="F:ATP binding"/>
    <property type="evidence" value="ECO:0007669"/>
    <property type="project" value="UniProtKB-UniRule"/>
</dbReference>
<evidence type="ECO:0000256" key="3">
    <source>
        <dbReference type="ARBA" id="ARBA00022729"/>
    </source>
</evidence>
<dbReference type="AlphaFoldDB" id="A0A1I7Z6S8"/>
<evidence type="ECO:0000256" key="11">
    <source>
        <dbReference type="SAM" id="Phobius"/>
    </source>
</evidence>
<accession>A0A1I7Z6S8</accession>
<feature type="domain" description="Protein kinase" evidence="12">
    <location>
        <begin position="211"/>
        <end position="494"/>
    </location>
</feature>
<keyword evidence="7" id="KW-0675">Receptor</keyword>
<dbReference type="InterPro" id="IPR050122">
    <property type="entry name" value="RTK"/>
</dbReference>
<evidence type="ECO:0000256" key="2">
    <source>
        <dbReference type="ARBA" id="ARBA00022692"/>
    </source>
</evidence>
<evidence type="ECO:0000256" key="7">
    <source>
        <dbReference type="ARBA" id="ARBA00023170"/>
    </source>
</evidence>
<dbReference type="GO" id="GO:0007155">
    <property type="term" value="P:cell adhesion"/>
    <property type="evidence" value="ECO:0007669"/>
    <property type="project" value="UniProtKB-KW"/>
</dbReference>
<dbReference type="InterPro" id="IPR008266">
    <property type="entry name" value="Tyr_kinase_AS"/>
</dbReference>
<dbReference type="Gene3D" id="1.10.510.10">
    <property type="entry name" value="Transferase(Phosphotransferase) domain 1"/>
    <property type="match status" value="1"/>
</dbReference>
<evidence type="ECO:0000256" key="4">
    <source>
        <dbReference type="ARBA" id="ARBA00022889"/>
    </source>
</evidence>
<evidence type="ECO:0000259" key="12">
    <source>
        <dbReference type="PROSITE" id="PS50011"/>
    </source>
</evidence>
<dbReference type="SMART" id="SM00219">
    <property type="entry name" value="TyrKc"/>
    <property type="match status" value="1"/>
</dbReference>
<dbReference type="InterPro" id="IPR011009">
    <property type="entry name" value="Kinase-like_dom_sf"/>
</dbReference>
<dbReference type="InterPro" id="IPR020635">
    <property type="entry name" value="Tyr_kinase_cat_dom"/>
</dbReference>
<evidence type="ECO:0000256" key="1">
    <source>
        <dbReference type="ARBA" id="ARBA00004162"/>
    </source>
</evidence>
<dbReference type="GO" id="GO:0051897">
    <property type="term" value="P:positive regulation of phosphatidylinositol 3-kinase/protein kinase B signal transduction"/>
    <property type="evidence" value="ECO:0007669"/>
    <property type="project" value="TreeGrafter"/>
</dbReference>
<keyword evidence="10" id="KW-0067">ATP-binding</keyword>